<evidence type="ECO:0000256" key="1">
    <source>
        <dbReference type="SAM" id="MobiDB-lite"/>
    </source>
</evidence>
<comment type="caution">
    <text evidence="2">The sequence shown here is derived from an EMBL/GenBank/DDBJ whole genome shotgun (WGS) entry which is preliminary data.</text>
</comment>
<feature type="compositionally biased region" description="Polar residues" evidence="1">
    <location>
        <begin position="58"/>
        <end position="117"/>
    </location>
</feature>
<dbReference type="Pfam" id="PF20125">
    <property type="entry name" value="DUF6515"/>
    <property type="match status" value="1"/>
</dbReference>
<evidence type="ECO:0000313" key="3">
    <source>
        <dbReference type="Proteomes" id="UP001268256"/>
    </source>
</evidence>
<gene>
    <name evidence="2" type="ORF">RIF25_13305</name>
</gene>
<accession>A0AAE4FTB1</accession>
<name>A0AAE4FTB1_9CYAN</name>
<feature type="compositionally biased region" description="Polar residues" evidence="1">
    <location>
        <begin position="127"/>
        <end position="153"/>
    </location>
</feature>
<dbReference type="RefSeq" id="WP_322879010.1">
    <property type="nucleotide sequence ID" value="NZ_JAVMIP010000016.1"/>
</dbReference>
<dbReference type="EMBL" id="JAVMIP010000016">
    <property type="protein sequence ID" value="MDS3861781.1"/>
    <property type="molecule type" value="Genomic_DNA"/>
</dbReference>
<dbReference type="InterPro" id="IPR045398">
    <property type="entry name" value="DUF6515"/>
</dbReference>
<keyword evidence="3" id="KW-1185">Reference proteome</keyword>
<evidence type="ECO:0000313" key="2">
    <source>
        <dbReference type="EMBL" id="MDS3861781.1"/>
    </source>
</evidence>
<reference evidence="3" key="1">
    <citation type="submission" date="2023-07" db="EMBL/GenBank/DDBJ databases">
        <authorList>
            <person name="Luz R."/>
            <person name="Cordeiro R."/>
            <person name="Fonseca A."/>
            <person name="Goncalves V."/>
        </authorList>
    </citation>
    <scope>NUCLEOTIDE SEQUENCE [LARGE SCALE GENOMIC DNA]</scope>
    <source>
        <strain evidence="3">BACA0444</strain>
    </source>
</reference>
<dbReference type="Proteomes" id="UP001268256">
    <property type="component" value="Unassembled WGS sequence"/>
</dbReference>
<dbReference type="AlphaFoldDB" id="A0AAE4FTB1"/>
<proteinExistence type="predicted"/>
<sequence length="302" mass="30998">MSRRDIPLTILFATFLIVTNMGVGLVVQARPGGGGRPSGGSVNRGSVGSSGRSANVRQSGNFSGNLQNSGNFGSRPTTRPSNPSTATRPSNPGTINRPSNPGTANRPSNPGTINRPGTQPGGDINRTPGNITNVGNRTPGNINSGSVTNRGGNTVNNISGNEVNIDRTTNINRNTAVNTGGAWRGGGWYGGGYYVPPGWGWGAAAFAGGLAIGAAINSAPPYYTNIYVGGNPYIYSDGVYLTQQGSSYIVVAPPVGAVVSYLPEGCQAFTQDGSQYFDCSGVIYQPYYDSGALAYMVVGGGS</sequence>
<feature type="compositionally biased region" description="Low complexity" evidence="1">
    <location>
        <begin position="39"/>
        <end position="57"/>
    </location>
</feature>
<feature type="region of interest" description="Disordered" evidence="1">
    <location>
        <begin position="31"/>
        <end position="153"/>
    </location>
</feature>
<organism evidence="2 3">
    <name type="scientific">Pseudocalidococcus azoricus BACA0444</name>
    <dbReference type="NCBI Taxonomy" id="2918990"/>
    <lineage>
        <taxon>Bacteria</taxon>
        <taxon>Bacillati</taxon>
        <taxon>Cyanobacteriota</taxon>
        <taxon>Cyanophyceae</taxon>
        <taxon>Acaryochloridales</taxon>
        <taxon>Thermosynechococcaceae</taxon>
        <taxon>Pseudocalidococcus</taxon>
        <taxon>Pseudocalidococcus azoricus</taxon>
    </lineage>
</organism>
<protein>
    <submittedName>
        <fullName evidence="2">DUF6515 family protein</fullName>
    </submittedName>
</protein>